<dbReference type="Proteomes" id="UP001303046">
    <property type="component" value="Unassembled WGS sequence"/>
</dbReference>
<organism evidence="2 3">
    <name type="scientific">Necator americanus</name>
    <name type="common">Human hookworm</name>
    <dbReference type="NCBI Taxonomy" id="51031"/>
    <lineage>
        <taxon>Eukaryota</taxon>
        <taxon>Metazoa</taxon>
        <taxon>Ecdysozoa</taxon>
        <taxon>Nematoda</taxon>
        <taxon>Chromadorea</taxon>
        <taxon>Rhabditida</taxon>
        <taxon>Rhabditina</taxon>
        <taxon>Rhabditomorpha</taxon>
        <taxon>Strongyloidea</taxon>
        <taxon>Ancylostomatidae</taxon>
        <taxon>Bunostominae</taxon>
        <taxon>Necator</taxon>
    </lineage>
</organism>
<feature type="signal peptide" evidence="1">
    <location>
        <begin position="1"/>
        <end position="17"/>
    </location>
</feature>
<gene>
    <name evidence="2" type="primary">Necator_chrV.g18053</name>
    <name evidence="2" type="ORF">RB195_013263</name>
</gene>
<keyword evidence="3" id="KW-1185">Reference proteome</keyword>
<evidence type="ECO:0000313" key="3">
    <source>
        <dbReference type="Proteomes" id="UP001303046"/>
    </source>
</evidence>
<feature type="chain" id="PRO_5047364093" evidence="1">
    <location>
        <begin position="18"/>
        <end position="81"/>
    </location>
</feature>
<keyword evidence="1" id="KW-0732">Signal</keyword>
<reference evidence="2 3" key="1">
    <citation type="submission" date="2023-08" db="EMBL/GenBank/DDBJ databases">
        <title>A Necator americanus chromosomal reference genome.</title>
        <authorList>
            <person name="Ilik V."/>
            <person name="Petrzelkova K.J."/>
            <person name="Pardy F."/>
            <person name="Fuh T."/>
            <person name="Niatou-Singa F.S."/>
            <person name="Gouil Q."/>
            <person name="Baker L."/>
            <person name="Ritchie M.E."/>
            <person name="Jex A.R."/>
            <person name="Gazzola D."/>
            <person name="Li H."/>
            <person name="Toshio Fujiwara R."/>
            <person name="Zhan B."/>
            <person name="Aroian R.V."/>
            <person name="Pafco B."/>
            <person name="Schwarz E.M."/>
        </authorList>
    </citation>
    <scope>NUCLEOTIDE SEQUENCE [LARGE SCALE GENOMIC DNA]</scope>
    <source>
        <strain evidence="2 3">Aroian</strain>
        <tissue evidence="2">Whole animal</tissue>
    </source>
</reference>
<sequence>MQLKIVLAFIMLSAVVAYPYQILPWQEAKKTWNKIVNRNLKVMAKSMSSTLLGVKEGQRGGVEEEEYMRLRDEGDAKLVDR</sequence>
<dbReference type="EMBL" id="JAVFWL010000005">
    <property type="protein sequence ID" value="KAK6754153.1"/>
    <property type="molecule type" value="Genomic_DNA"/>
</dbReference>
<evidence type="ECO:0000313" key="2">
    <source>
        <dbReference type="EMBL" id="KAK6754153.1"/>
    </source>
</evidence>
<name>A0ABR1DUQ2_NECAM</name>
<protein>
    <submittedName>
        <fullName evidence="2">Uncharacterized protein</fullName>
    </submittedName>
</protein>
<comment type="caution">
    <text evidence="2">The sequence shown here is derived from an EMBL/GenBank/DDBJ whole genome shotgun (WGS) entry which is preliminary data.</text>
</comment>
<proteinExistence type="predicted"/>
<accession>A0ABR1DUQ2</accession>
<evidence type="ECO:0000256" key="1">
    <source>
        <dbReference type="SAM" id="SignalP"/>
    </source>
</evidence>